<evidence type="ECO:0000256" key="1">
    <source>
        <dbReference type="SAM" id="SignalP"/>
    </source>
</evidence>
<dbReference type="EMBL" id="JADFUA010000005">
    <property type="protein sequence ID" value="MBE9609728.1"/>
    <property type="molecule type" value="Genomic_DNA"/>
</dbReference>
<gene>
    <name evidence="2" type="ORF">INR99_10215</name>
</gene>
<sequence>MSRLLATLLFSAAATAHAAPKVDLDRYVRLLECRPTTADMKIDADSGLPALGDNHPLVKSHQAMRSAIRLPKPVTANGMTSDLIYAGGGAVMMLIPSKNPAADIMAKARELNISTEEFNKDYPVYSFSQRRPSKERDVNGRPLSDMRLSVSQGWDGVKEDKYYLLGCEF</sequence>
<reference evidence="2 3" key="1">
    <citation type="submission" date="2020-10" db="EMBL/GenBank/DDBJ databases">
        <title>The genome sequence of Chitinilyticum litopenaei 4Y14.</title>
        <authorList>
            <person name="Liu Y."/>
        </authorList>
    </citation>
    <scope>NUCLEOTIDE SEQUENCE [LARGE SCALE GENOMIC DNA]</scope>
    <source>
        <strain evidence="2 3">4Y14</strain>
    </source>
</reference>
<feature type="chain" id="PRO_5035323801" evidence="1">
    <location>
        <begin position="19"/>
        <end position="169"/>
    </location>
</feature>
<dbReference type="Proteomes" id="UP000604481">
    <property type="component" value="Unassembled WGS sequence"/>
</dbReference>
<evidence type="ECO:0000313" key="2">
    <source>
        <dbReference type="EMBL" id="MBE9609728.1"/>
    </source>
</evidence>
<dbReference type="RefSeq" id="WP_194116252.1">
    <property type="nucleotide sequence ID" value="NZ_JADFUA010000005.1"/>
</dbReference>
<accession>A0A8J7G1M4</accession>
<feature type="signal peptide" evidence="1">
    <location>
        <begin position="1"/>
        <end position="18"/>
    </location>
</feature>
<proteinExistence type="predicted"/>
<dbReference type="AlphaFoldDB" id="A0A8J7G1M4"/>
<protein>
    <submittedName>
        <fullName evidence="2">Uncharacterized protein</fullName>
    </submittedName>
</protein>
<keyword evidence="1" id="KW-0732">Signal</keyword>
<keyword evidence="3" id="KW-1185">Reference proteome</keyword>
<organism evidence="2 3">
    <name type="scientific">Chitinilyticum piscinae</name>
    <dbReference type="NCBI Taxonomy" id="2866724"/>
    <lineage>
        <taxon>Bacteria</taxon>
        <taxon>Pseudomonadati</taxon>
        <taxon>Pseudomonadota</taxon>
        <taxon>Betaproteobacteria</taxon>
        <taxon>Neisseriales</taxon>
        <taxon>Chitinibacteraceae</taxon>
        <taxon>Chitinilyticum</taxon>
    </lineage>
</organism>
<evidence type="ECO:0000313" key="3">
    <source>
        <dbReference type="Proteomes" id="UP000604481"/>
    </source>
</evidence>
<name>A0A8J7G1M4_9NEIS</name>
<comment type="caution">
    <text evidence="2">The sequence shown here is derived from an EMBL/GenBank/DDBJ whole genome shotgun (WGS) entry which is preliminary data.</text>
</comment>